<keyword evidence="7" id="KW-1185">Reference proteome</keyword>
<name>A0ABN7SIK4_OIKDI</name>
<evidence type="ECO:0000256" key="3">
    <source>
        <dbReference type="ARBA" id="ARBA00022989"/>
    </source>
</evidence>
<dbReference type="Gene3D" id="1.10.1450.10">
    <property type="entry name" value="Tetraspanin"/>
    <property type="match status" value="1"/>
</dbReference>
<evidence type="ECO:0000256" key="2">
    <source>
        <dbReference type="ARBA" id="ARBA00022692"/>
    </source>
</evidence>
<feature type="transmembrane region" description="Helical" evidence="5">
    <location>
        <begin position="50"/>
        <end position="73"/>
    </location>
</feature>
<keyword evidence="3 5" id="KW-1133">Transmembrane helix</keyword>
<keyword evidence="2 5" id="KW-0812">Transmembrane</keyword>
<feature type="transmembrane region" description="Helical" evidence="5">
    <location>
        <begin position="80"/>
        <end position="102"/>
    </location>
</feature>
<gene>
    <name evidence="6" type="ORF">OKIOD_LOCUS7193</name>
</gene>
<dbReference type="EMBL" id="OU015569">
    <property type="protein sequence ID" value="CAG5098401.1"/>
    <property type="molecule type" value="Genomic_DNA"/>
</dbReference>
<comment type="subcellular location">
    <subcellularLocation>
        <location evidence="1">Membrane</location>
        <topology evidence="1">Multi-pass membrane protein</topology>
    </subcellularLocation>
</comment>
<reference evidence="6 7" key="1">
    <citation type="submission" date="2021-04" db="EMBL/GenBank/DDBJ databases">
        <authorList>
            <person name="Bliznina A."/>
        </authorList>
    </citation>
    <scope>NUCLEOTIDE SEQUENCE [LARGE SCALE GENOMIC DNA]</scope>
</reference>
<proteinExistence type="predicted"/>
<organism evidence="6 7">
    <name type="scientific">Oikopleura dioica</name>
    <name type="common">Tunicate</name>
    <dbReference type="NCBI Taxonomy" id="34765"/>
    <lineage>
        <taxon>Eukaryota</taxon>
        <taxon>Metazoa</taxon>
        <taxon>Chordata</taxon>
        <taxon>Tunicata</taxon>
        <taxon>Appendicularia</taxon>
        <taxon>Copelata</taxon>
        <taxon>Oikopleuridae</taxon>
        <taxon>Oikopleura</taxon>
    </lineage>
</organism>
<dbReference type="SUPFAM" id="SSF48652">
    <property type="entry name" value="Tetraspanin"/>
    <property type="match status" value="1"/>
</dbReference>
<feature type="transmembrane region" description="Helical" evidence="5">
    <location>
        <begin position="233"/>
        <end position="254"/>
    </location>
</feature>
<dbReference type="PANTHER" id="PTHR19282">
    <property type="entry name" value="TETRASPANIN"/>
    <property type="match status" value="1"/>
</dbReference>
<keyword evidence="4 5" id="KW-0472">Membrane</keyword>
<evidence type="ECO:0000313" key="6">
    <source>
        <dbReference type="EMBL" id="CAG5098401.1"/>
    </source>
</evidence>
<evidence type="ECO:0000256" key="1">
    <source>
        <dbReference type="ARBA" id="ARBA00004141"/>
    </source>
</evidence>
<dbReference type="InterPro" id="IPR008952">
    <property type="entry name" value="Tetraspanin_EC2_sf"/>
</dbReference>
<evidence type="ECO:0000256" key="5">
    <source>
        <dbReference type="SAM" id="Phobius"/>
    </source>
</evidence>
<feature type="transmembrane region" description="Helical" evidence="5">
    <location>
        <begin position="9"/>
        <end position="30"/>
    </location>
</feature>
<evidence type="ECO:0000313" key="7">
    <source>
        <dbReference type="Proteomes" id="UP001158576"/>
    </source>
</evidence>
<dbReference type="InterPro" id="IPR018499">
    <property type="entry name" value="Tetraspanin/Peripherin"/>
</dbReference>
<evidence type="ECO:0000256" key="4">
    <source>
        <dbReference type="ARBA" id="ARBA00023136"/>
    </source>
</evidence>
<sequence>MTISTGRCVVLILNSIFWVALVLLSLLLFIHHDKELDIPISWMKSLELPFGISMIVLVVLFFTGLAGLLVVVMGEKFQKIFIAIFSSMLILLTCLLTTLSYMEYSHHEEIRGEYLMQFDESIKNYNSSRSTINNSTNDDWSNDGSIYNAEDVDRIQSIMKCCGSQNYTDFEESPWGKKHTDMAPESCCNVDLMQKNNMTCRALNWKEESELIYARGCHDIVDAAFVHWLDTLIVIQCFLVICTVIALFGSSIWIRLNRQTRSQTDYEPLLDED</sequence>
<accession>A0ABN7SIK4</accession>
<protein>
    <submittedName>
        <fullName evidence="6">Oidioi.mRNA.OKI2018_I69.XSR.g15635.t1.cds</fullName>
    </submittedName>
</protein>
<dbReference type="Pfam" id="PF00335">
    <property type="entry name" value="Tetraspanin"/>
    <property type="match status" value="1"/>
</dbReference>
<dbReference type="Proteomes" id="UP001158576">
    <property type="component" value="Chromosome XSR"/>
</dbReference>